<dbReference type="PROSITE" id="PS50297">
    <property type="entry name" value="ANK_REP_REGION"/>
    <property type="match status" value="1"/>
</dbReference>
<dbReference type="PANTHER" id="PTHR24182:SF13">
    <property type="entry name" value="LD18443P"/>
    <property type="match status" value="1"/>
</dbReference>
<proteinExistence type="predicted"/>
<name>A2E9T1_TRIV3</name>
<evidence type="ECO:0000313" key="5">
    <source>
        <dbReference type="Proteomes" id="UP000001542"/>
    </source>
</evidence>
<dbReference type="AlphaFoldDB" id="A2E9T1"/>
<keyword evidence="2" id="KW-0812">Transmembrane</keyword>
<organism evidence="4 5">
    <name type="scientific">Trichomonas vaginalis (strain ATCC PRA-98 / G3)</name>
    <dbReference type="NCBI Taxonomy" id="412133"/>
    <lineage>
        <taxon>Eukaryota</taxon>
        <taxon>Metamonada</taxon>
        <taxon>Parabasalia</taxon>
        <taxon>Trichomonadida</taxon>
        <taxon>Trichomonadidae</taxon>
        <taxon>Trichomonas</taxon>
    </lineage>
</organism>
<dbReference type="Proteomes" id="UP000001542">
    <property type="component" value="Unassembled WGS sequence"/>
</dbReference>
<feature type="repeat" description="ANK" evidence="1">
    <location>
        <begin position="63"/>
        <end position="95"/>
    </location>
</feature>
<dbReference type="KEGG" id="tva:4768551"/>
<dbReference type="EMBL" id="DS113335">
    <property type="protein sequence ID" value="EAY10616.1"/>
    <property type="molecule type" value="Genomic_DNA"/>
</dbReference>
<dbReference type="Gene3D" id="1.25.40.20">
    <property type="entry name" value="Ankyrin repeat-containing domain"/>
    <property type="match status" value="1"/>
</dbReference>
<keyword evidence="2" id="KW-0472">Membrane</keyword>
<evidence type="ECO:0000256" key="1">
    <source>
        <dbReference type="PROSITE-ProRule" id="PRU00023"/>
    </source>
</evidence>
<dbReference type="Pfam" id="PF00023">
    <property type="entry name" value="Ank"/>
    <property type="match status" value="1"/>
</dbReference>
<feature type="transmembrane region" description="Helical" evidence="2">
    <location>
        <begin position="96"/>
        <end position="112"/>
    </location>
</feature>
<sequence>MNECLKYQKPNEKCMEYAIITHNIDFVTFLMYEYNIKIDLNYCQYNVEVLISHGANVNEKDNNGMTLLHYAAENNSKETAELLISHGAKTITFKDIMLLLLLILFIMKFLHIM</sequence>
<evidence type="ECO:0000259" key="3">
    <source>
        <dbReference type="Pfam" id="PF11929"/>
    </source>
</evidence>
<dbReference type="PANTHER" id="PTHR24182">
    <property type="entry name" value="ANKYRIN REPEAT AND SOCS BOX CONTAINING 4"/>
    <property type="match status" value="1"/>
</dbReference>
<gene>
    <name evidence="4" type="ORF">TVAG_282160</name>
</gene>
<dbReference type="PROSITE" id="PS50088">
    <property type="entry name" value="ANK_REPEAT"/>
    <property type="match status" value="1"/>
</dbReference>
<keyword evidence="2" id="KW-1133">Transmembrane helix</keyword>
<dbReference type="InterPro" id="IPR002110">
    <property type="entry name" value="Ankyrin_rpt"/>
</dbReference>
<accession>A2E9T1</accession>
<dbReference type="InterPro" id="IPR020683">
    <property type="entry name" value="DUF3447"/>
</dbReference>
<evidence type="ECO:0000256" key="2">
    <source>
        <dbReference type="SAM" id="Phobius"/>
    </source>
</evidence>
<dbReference type="InterPro" id="IPR036770">
    <property type="entry name" value="Ankyrin_rpt-contain_sf"/>
</dbReference>
<dbReference type="SMR" id="A2E9T1"/>
<dbReference type="RefSeq" id="XP_001322839.1">
    <property type="nucleotide sequence ID" value="XM_001322804.1"/>
</dbReference>
<keyword evidence="1" id="KW-0040">ANK repeat</keyword>
<dbReference type="SUPFAM" id="SSF48403">
    <property type="entry name" value="Ankyrin repeat"/>
    <property type="match status" value="1"/>
</dbReference>
<dbReference type="VEuPathDB" id="TrichDB:TVAGG3_0043540"/>
<reference evidence="4" key="1">
    <citation type="submission" date="2006-10" db="EMBL/GenBank/DDBJ databases">
        <authorList>
            <person name="Amadeo P."/>
            <person name="Zhao Q."/>
            <person name="Wortman J."/>
            <person name="Fraser-Liggett C."/>
            <person name="Carlton J."/>
        </authorList>
    </citation>
    <scope>NUCLEOTIDE SEQUENCE</scope>
    <source>
        <strain evidence="4">G3</strain>
    </source>
</reference>
<keyword evidence="5" id="KW-1185">Reference proteome</keyword>
<feature type="domain" description="DUF3447" evidence="3">
    <location>
        <begin position="1"/>
        <end position="49"/>
    </location>
</feature>
<protein>
    <recommendedName>
        <fullName evidence="3">DUF3447 domain-containing protein</fullName>
    </recommendedName>
</protein>
<dbReference type="VEuPathDB" id="TrichDB:TVAG_282160"/>
<dbReference type="STRING" id="5722.A2E9T1"/>
<dbReference type="SMART" id="SM00248">
    <property type="entry name" value="ANK"/>
    <property type="match status" value="1"/>
</dbReference>
<reference evidence="4" key="2">
    <citation type="journal article" date="2007" name="Science">
        <title>Draft genome sequence of the sexually transmitted pathogen Trichomonas vaginalis.</title>
        <authorList>
            <person name="Carlton J.M."/>
            <person name="Hirt R.P."/>
            <person name="Silva J.C."/>
            <person name="Delcher A.L."/>
            <person name="Schatz M."/>
            <person name="Zhao Q."/>
            <person name="Wortman J.R."/>
            <person name="Bidwell S.L."/>
            <person name="Alsmark U.C.M."/>
            <person name="Besteiro S."/>
            <person name="Sicheritz-Ponten T."/>
            <person name="Noel C.J."/>
            <person name="Dacks J.B."/>
            <person name="Foster P.G."/>
            <person name="Simillion C."/>
            <person name="Van de Peer Y."/>
            <person name="Miranda-Saavedra D."/>
            <person name="Barton G.J."/>
            <person name="Westrop G.D."/>
            <person name="Mueller S."/>
            <person name="Dessi D."/>
            <person name="Fiori P.L."/>
            <person name="Ren Q."/>
            <person name="Paulsen I."/>
            <person name="Zhang H."/>
            <person name="Bastida-Corcuera F.D."/>
            <person name="Simoes-Barbosa A."/>
            <person name="Brown M.T."/>
            <person name="Hayes R.D."/>
            <person name="Mukherjee M."/>
            <person name="Okumura C.Y."/>
            <person name="Schneider R."/>
            <person name="Smith A.J."/>
            <person name="Vanacova S."/>
            <person name="Villalvazo M."/>
            <person name="Haas B.J."/>
            <person name="Pertea M."/>
            <person name="Feldblyum T.V."/>
            <person name="Utterback T.R."/>
            <person name="Shu C.L."/>
            <person name="Osoegawa K."/>
            <person name="de Jong P.J."/>
            <person name="Hrdy I."/>
            <person name="Horvathova L."/>
            <person name="Zubacova Z."/>
            <person name="Dolezal P."/>
            <person name="Malik S.B."/>
            <person name="Logsdon J.M. Jr."/>
            <person name="Henze K."/>
            <person name="Gupta A."/>
            <person name="Wang C.C."/>
            <person name="Dunne R.L."/>
            <person name="Upcroft J.A."/>
            <person name="Upcroft P."/>
            <person name="White O."/>
            <person name="Salzberg S.L."/>
            <person name="Tang P."/>
            <person name="Chiu C.-H."/>
            <person name="Lee Y.-S."/>
            <person name="Embley T.M."/>
            <person name="Coombs G.H."/>
            <person name="Mottram J.C."/>
            <person name="Tachezy J."/>
            <person name="Fraser-Liggett C.M."/>
            <person name="Johnson P.J."/>
        </authorList>
    </citation>
    <scope>NUCLEOTIDE SEQUENCE [LARGE SCALE GENOMIC DNA]</scope>
    <source>
        <strain evidence="4">G3</strain>
    </source>
</reference>
<dbReference type="InParanoid" id="A2E9T1"/>
<dbReference type="Pfam" id="PF11929">
    <property type="entry name" value="DUF3447"/>
    <property type="match status" value="1"/>
</dbReference>
<evidence type="ECO:0000313" key="4">
    <source>
        <dbReference type="EMBL" id="EAY10616.1"/>
    </source>
</evidence>